<feature type="transmembrane region" description="Helical" evidence="7">
    <location>
        <begin position="210"/>
        <end position="233"/>
    </location>
</feature>
<sequence>MKNKIFFAHVLAIVTIIIWGTTFISTKILLTQFSPEEILAYRFFIAFLILIVIYPKKVKVLPIKEEILFFLLGATGISFYYWTENLALQYTYASNVGLILSAIPIFTALIAHFISKREKFTINMFLGFVIAIIGISIIIYNGKVLKLNPKGDLMAIISAILFSIYSILIKRVNDKYSQLFIVRKTFFYGIITMLPILIISKVNLLKIPSLNISIVLNFLFLSIFASVLCFLMWNKAINVIGSVKTTNYIYFVPLITMVSSNIVLNENISKLMLFGGVLIFAGVYINQSKWLNNIFKYSLNCKYIFNHKQRQSD</sequence>
<comment type="subcellular location">
    <subcellularLocation>
        <location evidence="1">Cell membrane</location>
        <topology evidence="1">Multi-pass membrane protein</topology>
    </subcellularLocation>
</comment>
<protein>
    <submittedName>
        <fullName evidence="9">Transporter YbhF</fullName>
    </submittedName>
</protein>
<feature type="transmembrane region" description="Helical" evidence="7">
    <location>
        <begin position="7"/>
        <end position="26"/>
    </location>
</feature>
<dbReference type="Pfam" id="PF00892">
    <property type="entry name" value="EamA"/>
    <property type="match status" value="2"/>
</dbReference>
<feature type="transmembrane region" description="Helical" evidence="7">
    <location>
        <begin position="268"/>
        <end position="286"/>
    </location>
</feature>
<feature type="transmembrane region" description="Helical" evidence="7">
    <location>
        <begin position="95"/>
        <end position="114"/>
    </location>
</feature>
<feature type="transmembrane region" description="Helical" evidence="7">
    <location>
        <begin position="121"/>
        <end position="141"/>
    </location>
</feature>
<dbReference type="EMBL" id="AP024849">
    <property type="protein sequence ID" value="BCZ45274.1"/>
    <property type="molecule type" value="Genomic_DNA"/>
</dbReference>
<evidence type="ECO:0000256" key="2">
    <source>
        <dbReference type="ARBA" id="ARBA00007362"/>
    </source>
</evidence>
<evidence type="ECO:0000259" key="8">
    <source>
        <dbReference type="Pfam" id="PF00892"/>
    </source>
</evidence>
<feature type="domain" description="EamA" evidence="8">
    <location>
        <begin position="150"/>
        <end position="285"/>
    </location>
</feature>
<dbReference type="PANTHER" id="PTHR32322:SF18">
    <property type="entry name" value="S-ADENOSYLMETHIONINE_S-ADENOSYLHOMOCYSTEINE TRANSPORTER"/>
    <property type="match status" value="1"/>
</dbReference>
<name>A0ABM7T059_9CLOT</name>
<dbReference type="Proteomes" id="UP000824633">
    <property type="component" value="Chromosome"/>
</dbReference>
<evidence type="ECO:0000256" key="7">
    <source>
        <dbReference type="SAM" id="Phobius"/>
    </source>
</evidence>
<keyword evidence="6 7" id="KW-0472">Membrane</keyword>
<dbReference type="PANTHER" id="PTHR32322">
    <property type="entry name" value="INNER MEMBRANE TRANSPORTER"/>
    <property type="match status" value="1"/>
</dbReference>
<keyword evidence="4 7" id="KW-0812">Transmembrane</keyword>
<evidence type="ECO:0000256" key="3">
    <source>
        <dbReference type="ARBA" id="ARBA00022475"/>
    </source>
</evidence>
<evidence type="ECO:0000256" key="4">
    <source>
        <dbReference type="ARBA" id="ARBA00022692"/>
    </source>
</evidence>
<keyword evidence="5 7" id="KW-1133">Transmembrane helix</keyword>
<dbReference type="SUPFAM" id="SSF103481">
    <property type="entry name" value="Multidrug resistance efflux transporter EmrE"/>
    <property type="match status" value="2"/>
</dbReference>
<keyword evidence="3" id="KW-1003">Cell membrane</keyword>
<comment type="similarity">
    <text evidence="2">Belongs to the EamA transporter family.</text>
</comment>
<dbReference type="InterPro" id="IPR050638">
    <property type="entry name" value="AA-Vitamin_Transporters"/>
</dbReference>
<evidence type="ECO:0000313" key="9">
    <source>
        <dbReference type="EMBL" id="BCZ45274.1"/>
    </source>
</evidence>
<dbReference type="InterPro" id="IPR000620">
    <property type="entry name" value="EamA_dom"/>
</dbReference>
<feature type="domain" description="EamA" evidence="8">
    <location>
        <begin position="8"/>
        <end position="139"/>
    </location>
</feature>
<feature type="transmembrane region" description="Helical" evidence="7">
    <location>
        <begin position="67"/>
        <end position="83"/>
    </location>
</feature>
<evidence type="ECO:0000313" key="10">
    <source>
        <dbReference type="Proteomes" id="UP000824633"/>
    </source>
</evidence>
<keyword evidence="10" id="KW-1185">Reference proteome</keyword>
<dbReference type="InterPro" id="IPR037185">
    <property type="entry name" value="EmrE-like"/>
</dbReference>
<evidence type="ECO:0000256" key="1">
    <source>
        <dbReference type="ARBA" id="ARBA00004651"/>
    </source>
</evidence>
<dbReference type="RefSeq" id="WP_224036885.1">
    <property type="nucleotide sequence ID" value="NZ_AP024849.1"/>
</dbReference>
<feature type="transmembrane region" description="Helical" evidence="7">
    <location>
        <begin position="185"/>
        <end position="204"/>
    </location>
</feature>
<evidence type="ECO:0000256" key="6">
    <source>
        <dbReference type="ARBA" id="ARBA00023136"/>
    </source>
</evidence>
<reference evidence="10" key="1">
    <citation type="submission" date="2021-07" db="EMBL/GenBank/DDBJ databases">
        <title>Complete genome sequencing of a Clostridium isolate.</title>
        <authorList>
            <person name="Ueki A."/>
            <person name="Tonouchi A."/>
        </authorList>
    </citation>
    <scope>NUCLEOTIDE SEQUENCE [LARGE SCALE GENOMIC DNA]</scope>
    <source>
        <strain evidence="10">C5S11</strain>
    </source>
</reference>
<feature type="transmembrane region" description="Helical" evidence="7">
    <location>
        <begin position="38"/>
        <end position="55"/>
    </location>
</feature>
<feature type="transmembrane region" description="Helical" evidence="7">
    <location>
        <begin position="153"/>
        <end position="173"/>
    </location>
</feature>
<feature type="transmembrane region" description="Helical" evidence="7">
    <location>
        <begin position="245"/>
        <end position="262"/>
    </location>
</feature>
<proteinExistence type="inferred from homology"/>
<organism evidence="9 10">
    <name type="scientific">Clostridium gelidum</name>
    <dbReference type="NCBI Taxonomy" id="704125"/>
    <lineage>
        <taxon>Bacteria</taxon>
        <taxon>Bacillati</taxon>
        <taxon>Bacillota</taxon>
        <taxon>Clostridia</taxon>
        <taxon>Eubacteriales</taxon>
        <taxon>Clostridiaceae</taxon>
        <taxon>Clostridium</taxon>
    </lineage>
</organism>
<gene>
    <name evidence="9" type="primary">ybfH</name>
    <name evidence="9" type="ORF">psyc5s11_13410</name>
</gene>
<accession>A0ABM7T059</accession>
<evidence type="ECO:0000256" key="5">
    <source>
        <dbReference type="ARBA" id="ARBA00022989"/>
    </source>
</evidence>